<organism evidence="2">
    <name type="scientific">marine sediment metagenome</name>
    <dbReference type="NCBI Taxonomy" id="412755"/>
    <lineage>
        <taxon>unclassified sequences</taxon>
        <taxon>metagenomes</taxon>
        <taxon>ecological metagenomes</taxon>
    </lineage>
</organism>
<keyword evidence="1" id="KW-0472">Membrane</keyword>
<feature type="transmembrane region" description="Helical" evidence="1">
    <location>
        <begin position="6"/>
        <end position="26"/>
    </location>
</feature>
<evidence type="ECO:0000256" key="1">
    <source>
        <dbReference type="SAM" id="Phobius"/>
    </source>
</evidence>
<gene>
    <name evidence="2" type="ORF">LCGC14_1976780</name>
</gene>
<name>A0A0F9FAD6_9ZZZZ</name>
<comment type="caution">
    <text evidence="2">The sequence shown here is derived from an EMBL/GenBank/DDBJ whole genome shotgun (WGS) entry which is preliminary data.</text>
</comment>
<keyword evidence="1" id="KW-0812">Transmembrane</keyword>
<reference evidence="2" key="1">
    <citation type="journal article" date="2015" name="Nature">
        <title>Complex archaea that bridge the gap between prokaryotes and eukaryotes.</title>
        <authorList>
            <person name="Spang A."/>
            <person name="Saw J.H."/>
            <person name="Jorgensen S.L."/>
            <person name="Zaremba-Niedzwiedzka K."/>
            <person name="Martijn J."/>
            <person name="Lind A.E."/>
            <person name="van Eijk R."/>
            <person name="Schleper C."/>
            <person name="Guy L."/>
            <person name="Ettema T.J."/>
        </authorList>
    </citation>
    <scope>NUCLEOTIDE SEQUENCE</scope>
</reference>
<proteinExistence type="predicted"/>
<protein>
    <submittedName>
        <fullName evidence="2">Uncharacterized protein</fullName>
    </submittedName>
</protein>
<keyword evidence="1" id="KW-1133">Transmembrane helix</keyword>
<dbReference type="EMBL" id="LAZR01022038">
    <property type="protein sequence ID" value="KKL83238.1"/>
    <property type="molecule type" value="Genomic_DNA"/>
</dbReference>
<accession>A0A0F9FAD6</accession>
<sequence>PPMSTPSTVFWVALIAVNLLNGVRIARRYRWVVTWRTITLYRRQA</sequence>
<evidence type="ECO:0000313" key="2">
    <source>
        <dbReference type="EMBL" id="KKL83238.1"/>
    </source>
</evidence>
<dbReference type="AlphaFoldDB" id="A0A0F9FAD6"/>
<feature type="non-terminal residue" evidence="2">
    <location>
        <position position="1"/>
    </location>
</feature>